<sequence>MSLIDQLEKAYYKYRAYIPQRLLYHPQYFQVLALQAQRAQSHDGLLQQRRERLRAILSTCVRDVPFYRSEVKLSAVELANEDPYALLRQFPLLEKATVMSRQAEFRNERYRLGRLHYATSGGSTGEGIGLWRNKRLADIERAFFAAEWGRFGFSFDKSQYLRVGADARAKANEPPTRVNGNRLMLSPYHVNTGHRSAILAALRSFKPAYIHAYPSVAADLADLLAGEDLGFQVRAVLLASEPATAGQLSSIVRTFDCPISVNYGLTERTNIAFARYESGKPLRFQFEDLYGVNENRVVDGRSEIVGTSLWNDVTPLVRYCTKDFGAIDDRGACELIEGRSQEFLIDRFGGRIPGLSIVIDEVTWDFVRLYQVRQRRAGAISIAVVPRGAAMTAEQQQFVLNAQLKRWGSFFDVELELVADIPLGKNGKRKLVHIELTE</sequence>
<dbReference type="EC" id="6.2.1.30" evidence="1"/>
<comment type="caution">
    <text evidence="1">The sequence shown here is derived from an EMBL/GenBank/DDBJ whole genome shotgun (WGS) entry which is preliminary data.</text>
</comment>
<protein>
    <submittedName>
        <fullName evidence="1">Phenylacetate-CoA ligase</fullName>
        <ecNumber evidence="1">6.2.1.30</ecNumber>
    </submittedName>
</protein>
<dbReference type="InterPro" id="IPR053158">
    <property type="entry name" value="CapK_Type1_Caps_Biosynth"/>
</dbReference>
<dbReference type="InterPro" id="IPR042099">
    <property type="entry name" value="ANL_N_sf"/>
</dbReference>
<proteinExistence type="predicted"/>
<dbReference type="Proteomes" id="UP000562027">
    <property type="component" value="Unassembled WGS sequence"/>
</dbReference>
<gene>
    <name evidence="1" type="ORF">HNP55_000790</name>
</gene>
<evidence type="ECO:0000313" key="2">
    <source>
        <dbReference type="Proteomes" id="UP000562027"/>
    </source>
</evidence>
<dbReference type="PANTHER" id="PTHR36932:SF1">
    <property type="entry name" value="CAPSULAR POLYSACCHARIDE BIOSYNTHESIS PROTEIN"/>
    <property type="match status" value="1"/>
</dbReference>
<dbReference type="Gene3D" id="3.40.50.12780">
    <property type="entry name" value="N-terminal domain of ligase-like"/>
    <property type="match status" value="1"/>
</dbReference>
<keyword evidence="2" id="KW-1185">Reference proteome</keyword>
<dbReference type="RefSeq" id="WP_184296371.1">
    <property type="nucleotide sequence ID" value="NZ_JACHLP010000001.1"/>
</dbReference>
<dbReference type="PANTHER" id="PTHR36932">
    <property type="entry name" value="CAPSULAR POLYSACCHARIDE BIOSYNTHESIS PROTEIN"/>
    <property type="match status" value="1"/>
</dbReference>
<organism evidence="1 2">
    <name type="scientific">Roseateles oligotrophus</name>
    <dbReference type="NCBI Taxonomy" id="1769250"/>
    <lineage>
        <taxon>Bacteria</taxon>
        <taxon>Pseudomonadati</taxon>
        <taxon>Pseudomonadota</taxon>
        <taxon>Betaproteobacteria</taxon>
        <taxon>Burkholderiales</taxon>
        <taxon>Sphaerotilaceae</taxon>
        <taxon>Roseateles</taxon>
    </lineage>
</organism>
<keyword evidence="1" id="KW-0436">Ligase</keyword>
<dbReference type="EMBL" id="JACHLP010000001">
    <property type="protein sequence ID" value="MBB4842295.1"/>
    <property type="molecule type" value="Genomic_DNA"/>
</dbReference>
<dbReference type="AlphaFoldDB" id="A0A840L6N8"/>
<accession>A0A840L6N8</accession>
<name>A0A840L6N8_9BURK</name>
<dbReference type="GO" id="GO:0047475">
    <property type="term" value="F:phenylacetate-CoA ligase activity"/>
    <property type="evidence" value="ECO:0007669"/>
    <property type="project" value="UniProtKB-EC"/>
</dbReference>
<dbReference type="SUPFAM" id="SSF56801">
    <property type="entry name" value="Acetyl-CoA synthetase-like"/>
    <property type="match status" value="1"/>
</dbReference>
<reference evidence="1 2" key="1">
    <citation type="submission" date="2020-08" db="EMBL/GenBank/DDBJ databases">
        <title>Functional genomics of gut bacteria from endangered species of beetles.</title>
        <authorList>
            <person name="Carlos-Shanley C."/>
        </authorList>
    </citation>
    <scope>NUCLEOTIDE SEQUENCE [LARGE SCALE GENOMIC DNA]</scope>
    <source>
        <strain evidence="1 2">S00239</strain>
    </source>
</reference>
<evidence type="ECO:0000313" key="1">
    <source>
        <dbReference type="EMBL" id="MBB4842295.1"/>
    </source>
</evidence>